<dbReference type="RefSeq" id="WP_316698727.1">
    <property type="nucleotide sequence ID" value="NZ_CP136336.1"/>
</dbReference>
<feature type="coiled-coil region" evidence="4">
    <location>
        <begin position="114"/>
        <end position="184"/>
    </location>
</feature>
<evidence type="ECO:0000256" key="3">
    <source>
        <dbReference type="ARBA" id="ARBA00022448"/>
    </source>
</evidence>
<evidence type="ECO:0000256" key="1">
    <source>
        <dbReference type="ARBA" id="ARBA00004196"/>
    </source>
</evidence>
<feature type="region of interest" description="Disordered" evidence="5">
    <location>
        <begin position="375"/>
        <end position="399"/>
    </location>
</feature>
<evidence type="ECO:0000256" key="4">
    <source>
        <dbReference type="SAM" id="Coils"/>
    </source>
</evidence>
<reference evidence="10 11" key="1">
    <citation type="submission" date="2023-10" db="EMBL/GenBank/DDBJ databases">
        <title>Bacteria for the degradation of biodegradable plastic PBAT(Polybutylene adipate terephthalate).</title>
        <authorList>
            <person name="Weon H.-Y."/>
            <person name="Yeon J."/>
        </authorList>
    </citation>
    <scope>NUCLEOTIDE SEQUENCE [LARGE SCALE GENOMIC DNA]</scope>
    <source>
        <strain evidence="10 11">SBD 7-3</strain>
    </source>
</reference>
<comment type="subcellular location">
    <subcellularLocation>
        <location evidence="1">Cell envelope</location>
    </subcellularLocation>
</comment>
<name>A0ABZ0CMW5_9BURK</name>
<protein>
    <submittedName>
        <fullName evidence="10">Efflux RND transporter periplasmic adaptor subunit</fullName>
    </submittedName>
</protein>
<feature type="domain" description="CusB-like beta-barrel" evidence="8">
    <location>
        <begin position="219"/>
        <end position="290"/>
    </location>
</feature>
<feature type="domain" description="Multidrug resistance protein MdtA-like C-terminal permuted SH3" evidence="9">
    <location>
        <begin position="297"/>
        <end position="359"/>
    </location>
</feature>
<feature type="domain" description="Multidrug resistance protein MdtA-like barrel-sandwich hybrid" evidence="7">
    <location>
        <begin position="87"/>
        <end position="211"/>
    </location>
</feature>
<dbReference type="Gene3D" id="2.40.50.100">
    <property type="match status" value="1"/>
</dbReference>
<evidence type="ECO:0000259" key="9">
    <source>
        <dbReference type="Pfam" id="PF25967"/>
    </source>
</evidence>
<dbReference type="Proteomes" id="UP001303946">
    <property type="component" value="Chromosome"/>
</dbReference>
<dbReference type="InterPro" id="IPR058792">
    <property type="entry name" value="Beta-barrel_RND_2"/>
</dbReference>
<dbReference type="SUPFAM" id="SSF111369">
    <property type="entry name" value="HlyD-like secretion proteins"/>
    <property type="match status" value="1"/>
</dbReference>
<sequence>MKTLHTVVALVGISLAGGAAWWYQHKGPGPQGVEGTAGASVTASGVAAGRAPAGPAGPVPVEVGKVEVVSIADDAQGVGALRSRQGVTLRPEVSGRISKLGFTDGQRVKRGQMLVQLDDTLQQAQLQQAEAQASIARTNLQRNRELLAANFVSQSMVDQTAAALQVAEAQVALAKAQLARMRIEAPFDGVVGIRVVNVGDYVKDGADLVNVEDTSTVLLDFRLAERYVARLKTGQPVEAQLDAMPGRAFKGHVDAVDSVLDANGRSLLVRARLQNPGGELRSGMFARTRIVFSTRNNALVVPEEALVPLSGKQYLVKVVDGPKGKQSQRIEARIGMRLPGKVEILEGLAPGDQVVTAGQSRLMREPMPLRVVDLSQPQRAGGPGRAASGAASGPRPTAL</sequence>
<dbReference type="InterPro" id="IPR058627">
    <property type="entry name" value="MdtA-like_C"/>
</dbReference>
<accession>A0ABZ0CMW5</accession>
<dbReference type="Pfam" id="PF25967">
    <property type="entry name" value="RND-MFP_C"/>
    <property type="match status" value="1"/>
</dbReference>
<evidence type="ECO:0000313" key="10">
    <source>
        <dbReference type="EMBL" id="WOB06320.1"/>
    </source>
</evidence>
<dbReference type="Pfam" id="PF25954">
    <property type="entry name" value="Beta-barrel_RND_2"/>
    <property type="match status" value="1"/>
</dbReference>
<proteinExistence type="inferred from homology"/>
<keyword evidence="11" id="KW-1185">Reference proteome</keyword>
<dbReference type="Pfam" id="PF25917">
    <property type="entry name" value="BSH_RND"/>
    <property type="match status" value="1"/>
</dbReference>
<comment type="similarity">
    <text evidence="2">Belongs to the membrane fusion protein (MFP) (TC 8.A.1) family.</text>
</comment>
<dbReference type="InterPro" id="IPR058624">
    <property type="entry name" value="MdtA-like_HH"/>
</dbReference>
<dbReference type="Gene3D" id="1.10.287.470">
    <property type="entry name" value="Helix hairpin bin"/>
    <property type="match status" value="1"/>
</dbReference>
<evidence type="ECO:0000259" key="6">
    <source>
        <dbReference type="Pfam" id="PF25876"/>
    </source>
</evidence>
<dbReference type="Gene3D" id="2.40.420.20">
    <property type="match status" value="1"/>
</dbReference>
<dbReference type="PANTHER" id="PTHR30469:SF11">
    <property type="entry name" value="BLL4320 PROTEIN"/>
    <property type="match status" value="1"/>
</dbReference>
<dbReference type="Gene3D" id="2.40.30.170">
    <property type="match status" value="1"/>
</dbReference>
<gene>
    <name evidence="10" type="ORF">RXV79_15450</name>
</gene>
<evidence type="ECO:0000256" key="2">
    <source>
        <dbReference type="ARBA" id="ARBA00009477"/>
    </source>
</evidence>
<dbReference type="PANTHER" id="PTHR30469">
    <property type="entry name" value="MULTIDRUG RESISTANCE PROTEIN MDTA"/>
    <property type="match status" value="1"/>
</dbReference>
<dbReference type="EMBL" id="CP136336">
    <property type="protein sequence ID" value="WOB06320.1"/>
    <property type="molecule type" value="Genomic_DNA"/>
</dbReference>
<feature type="compositionally biased region" description="Low complexity" evidence="5">
    <location>
        <begin position="385"/>
        <end position="399"/>
    </location>
</feature>
<evidence type="ECO:0000313" key="11">
    <source>
        <dbReference type="Proteomes" id="UP001303946"/>
    </source>
</evidence>
<organism evidence="10 11">
    <name type="scientific">Piscinibacter gummiphilus</name>
    <dbReference type="NCBI Taxonomy" id="946333"/>
    <lineage>
        <taxon>Bacteria</taxon>
        <taxon>Pseudomonadati</taxon>
        <taxon>Pseudomonadota</taxon>
        <taxon>Betaproteobacteria</taxon>
        <taxon>Burkholderiales</taxon>
        <taxon>Sphaerotilaceae</taxon>
        <taxon>Piscinibacter</taxon>
    </lineage>
</organism>
<evidence type="ECO:0000259" key="7">
    <source>
        <dbReference type="Pfam" id="PF25917"/>
    </source>
</evidence>
<dbReference type="InterPro" id="IPR006143">
    <property type="entry name" value="RND_pump_MFP"/>
</dbReference>
<dbReference type="NCBIfam" id="TIGR01730">
    <property type="entry name" value="RND_mfp"/>
    <property type="match status" value="1"/>
</dbReference>
<dbReference type="InterPro" id="IPR058625">
    <property type="entry name" value="MdtA-like_BSH"/>
</dbReference>
<evidence type="ECO:0000259" key="8">
    <source>
        <dbReference type="Pfam" id="PF25954"/>
    </source>
</evidence>
<keyword evidence="4" id="KW-0175">Coiled coil</keyword>
<feature type="domain" description="Multidrug resistance protein MdtA-like alpha-helical hairpin" evidence="6">
    <location>
        <begin position="122"/>
        <end position="183"/>
    </location>
</feature>
<dbReference type="Pfam" id="PF25876">
    <property type="entry name" value="HH_MFP_RND"/>
    <property type="match status" value="1"/>
</dbReference>
<evidence type="ECO:0000256" key="5">
    <source>
        <dbReference type="SAM" id="MobiDB-lite"/>
    </source>
</evidence>
<keyword evidence="3" id="KW-0813">Transport</keyword>